<feature type="domain" description="AMP-dependent synthetase/ligase" evidence="8">
    <location>
        <begin position="122"/>
        <end position="336"/>
    </location>
</feature>
<dbReference type="GO" id="GO:0044539">
    <property type="term" value="P:long-chain fatty acid import into cell"/>
    <property type="evidence" value="ECO:0007669"/>
    <property type="project" value="TreeGrafter"/>
</dbReference>
<dbReference type="Gene3D" id="3.40.50.12780">
    <property type="entry name" value="N-terminal domain of ligase-like"/>
    <property type="match status" value="1"/>
</dbReference>
<dbReference type="Proteomes" id="UP000324091">
    <property type="component" value="Chromosome 20"/>
</dbReference>
<accession>A0A5C6NME8</accession>
<evidence type="ECO:0000256" key="2">
    <source>
        <dbReference type="ARBA" id="ARBA00022598"/>
    </source>
</evidence>
<evidence type="ECO:0000256" key="3">
    <source>
        <dbReference type="ARBA" id="ARBA00023098"/>
    </source>
</evidence>
<comment type="similarity">
    <text evidence="1">Belongs to the ATP-dependent AMP-binding enzyme family.</text>
</comment>
<keyword evidence="10" id="KW-1185">Reference proteome</keyword>
<evidence type="ECO:0000256" key="5">
    <source>
        <dbReference type="ARBA" id="ARBA00041297"/>
    </source>
</evidence>
<comment type="caution">
    <text evidence="9">The sequence shown here is derived from an EMBL/GenBank/DDBJ whole genome shotgun (WGS) entry which is preliminary data.</text>
</comment>
<dbReference type="InterPro" id="IPR042099">
    <property type="entry name" value="ANL_N_sf"/>
</dbReference>
<keyword evidence="7" id="KW-1133">Transmembrane helix</keyword>
<keyword evidence="7" id="KW-0472">Membrane</keyword>
<comment type="catalytic activity">
    <reaction evidence="4">
        <text>a very long-chain fatty acid + ATP + CoA = a very long-chain fatty acyl-CoA + AMP + diphosphate</text>
        <dbReference type="Rhea" id="RHEA:54536"/>
        <dbReference type="ChEBI" id="CHEBI:30616"/>
        <dbReference type="ChEBI" id="CHEBI:33019"/>
        <dbReference type="ChEBI" id="CHEBI:57287"/>
        <dbReference type="ChEBI" id="CHEBI:58950"/>
        <dbReference type="ChEBI" id="CHEBI:138261"/>
        <dbReference type="ChEBI" id="CHEBI:456215"/>
    </reaction>
    <physiologicalReaction direction="left-to-right" evidence="4">
        <dbReference type="Rhea" id="RHEA:54537"/>
    </physiologicalReaction>
</comment>
<sequence length="352" mass="38335">MTSRQVKPVGQPVILGSAGSAGLCGSGVHQVLGVQAGSPRDDSARLSHEPVSSALVSSYGRRMSLYLGLVCAGLLFALALQKLRFPYFWRDLFFLFRVVRYGVKLELFRLTSSVCTVLDRFVQQAQRIPDKPFVVYDGRVHTYQDVDRRSNRLANVFHNTAKLKKGDCVAVLMSNEPDFLCVWFGLAKAGCSVAFLNTNIKSKSLLHCFTCCGATTLIVGSDLVESLDGILSTLLEDKIQVWTMRSQWRNSQVHTLLDKLDAASDQPVPAELRACTSLKTPTLYIFTSGTTGLPKAAVISQLQSLKAAAGFWAFGGTEEDVVYIPLPLYHSAASLVGIGGTIQLVKQAPLNS</sequence>
<comment type="catalytic activity">
    <reaction evidence="6">
        <text>tetracosanoate + ATP + CoA = tetracosanoyl-CoA + AMP + diphosphate</text>
        <dbReference type="Rhea" id="RHEA:33639"/>
        <dbReference type="ChEBI" id="CHEBI:30616"/>
        <dbReference type="ChEBI" id="CHEBI:31014"/>
        <dbReference type="ChEBI" id="CHEBI:33019"/>
        <dbReference type="ChEBI" id="CHEBI:57287"/>
        <dbReference type="ChEBI" id="CHEBI:65052"/>
        <dbReference type="ChEBI" id="CHEBI:456215"/>
    </reaction>
    <physiologicalReaction direction="left-to-right" evidence="6">
        <dbReference type="Rhea" id="RHEA:33640"/>
    </physiologicalReaction>
</comment>
<dbReference type="GO" id="GO:0005789">
    <property type="term" value="C:endoplasmic reticulum membrane"/>
    <property type="evidence" value="ECO:0007669"/>
    <property type="project" value="TreeGrafter"/>
</dbReference>
<keyword evidence="7" id="KW-0812">Transmembrane</keyword>
<evidence type="ECO:0000256" key="1">
    <source>
        <dbReference type="ARBA" id="ARBA00006432"/>
    </source>
</evidence>
<gene>
    <name evidence="9" type="ORF">D4764_20G0009090</name>
</gene>
<dbReference type="SUPFAM" id="SSF56801">
    <property type="entry name" value="Acetyl-CoA synthetase-like"/>
    <property type="match status" value="1"/>
</dbReference>
<evidence type="ECO:0000256" key="6">
    <source>
        <dbReference type="ARBA" id="ARBA00048666"/>
    </source>
</evidence>
<organism evidence="9 10">
    <name type="scientific">Takifugu flavidus</name>
    <name type="common">sansaifugu</name>
    <dbReference type="NCBI Taxonomy" id="433684"/>
    <lineage>
        <taxon>Eukaryota</taxon>
        <taxon>Metazoa</taxon>
        <taxon>Chordata</taxon>
        <taxon>Craniata</taxon>
        <taxon>Vertebrata</taxon>
        <taxon>Euteleostomi</taxon>
        <taxon>Actinopterygii</taxon>
        <taxon>Neopterygii</taxon>
        <taxon>Teleostei</taxon>
        <taxon>Neoteleostei</taxon>
        <taxon>Acanthomorphata</taxon>
        <taxon>Eupercaria</taxon>
        <taxon>Tetraodontiformes</taxon>
        <taxon>Tetradontoidea</taxon>
        <taxon>Tetraodontidae</taxon>
        <taxon>Takifugu</taxon>
    </lineage>
</organism>
<dbReference type="PROSITE" id="PS00455">
    <property type="entry name" value="AMP_BINDING"/>
    <property type="match status" value="1"/>
</dbReference>
<feature type="transmembrane region" description="Helical" evidence="7">
    <location>
        <begin position="63"/>
        <end position="80"/>
    </location>
</feature>
<dbReference type="Pfam" id="PF00501">
    <property type="entry name" value="AMP-binding"/>
    <property type="match status" value="1"/>
</dbReference>
<name>A0A5C6NME8_9TELE</name>
<evidence type="ECO:0000256" key="4">
    <source>
        <dbReference type="ARBA" id="ARBA00036527"/>
    </source>
</evidence>
<dbReference type="PANTHER" id="PTHR43107:SF10">
    <property type="entry name" value="LONG-CHAIN FATTY ACID TRANSPORT PROTEIN 6"/>
    <property type="match status" value="1"/>
</dbReference>
<evidence type="ECO:0000256" key="7">
    <source>
        <dbReference type="SAM" id="Phobius"/>
    </source>
</evidence>
<dbReference type="GO" id="GO:0005324">
    <property type="term" value="F:long-chain fatty acid transmembrane transporter activity"/>
    <property type="evidence" value="ECO:0007669"/>
    <property type="project" value="TreeGrafter"/>
</dbReference>
<dbReference type="GO" id="GO:0005886">
    <property type="term" value="C:plasma membrane"/>
    <property type="evidence" value="ECO:0007669"/>
    <property type="project" value="TreeGrafter"/>
</dbReference>
<dbReference type="PANTHER" id="PTHR43107">
    <property type="entry name" value="LONG-CHAIN FATTY ACID TRANSPORT PROTEIN"/>
    <property type="match status" value="1"/>
</dbReference>
<evidence type="ECO:0000313" key="9">
    <source>
        <dbReference type="EMBL" id="TWW66877.1"/>
    </source>
</evidence>
<keyword evidence="3" id="KW-0443">Lipid metabolism</keyword>
<evidence type="ECO:0000313" key="10">
    <source>
        <dbReference type="Proteomes" id="UP000324091"/>
    </source>
</evidence>
<dbReference type="AlphaFoldDB" id="A0A5C6NME8"/>
<dbReference type="EMBL" id="RHFK02000013">
    <property type="protein sequence ID" value="TWW66877.1"/>
    <property type="molecule type" value="Genomic_DNA"/>
</dbReference>
<dbReference type="InterPro" id="IPR000873">
    <property type="entry name" value="AMP-dep_synth/lig_dom"/>
</dbReference>
<dbReference type="GO" id="GO:0004467">
    <property type="term" value="F:long-chain fatty acid-CoA ligase activity"/>
    <property type="evidence" value="ECO:0007669"/>
    <property type="project" value="TreeGrafter"/>
</dbReference>
<proteinExistence type="inferred from homology"/>
<reference evidence="9 10" key="1">
    <citation type="submission" date="2019-04" db="EMBL/GenBank/DDBJ databases">
        <title>Chromosome genome assembly for Takifugu flavidus.</title>
        <authorList>
            <person name="Xiao S."/>
        </authorList>
    </citation>
    <scope>NUCLEOTIDE SEQUENCE [LARGE SCALE GENOMIC DNA]</scope>
    <source>
        <strain evidence="9">HTHZ2018</strain>
        <tissue evidence="9">Muscle</tissue>
    </source>
</reference>
<dbReference type="InterPro" id="IPR020845">
    <property type="entry name" value="AMP-binding_CS"/>
</dbReference>
<evidence type="ECO:0000259" key="8">
    <source>
        <dbReference type="Pfam" id="PF00501"/>
    </source>
</evidence>
<keyword evidence="2" id="KW-0436">Ligase</keyword>
<protein>
    <recommendedName>
        <fullName evidence="5">Long-chain-fatty-acid--CoA ligase</fullName>
    </recommendedName>
</protein>